<gene>
    <name evidence="1" type="ORF">HD593_010531</name>
</gene>
<protein>
    <submittedName>
        <fullName evidence="1">Uncharacterized protein</fullName>
    </submittedName>
</protein>
<comment type="caution">
    <text evidence="1">The sequence shown here is derived from an EMBL/GenBank/DDBJ whole genome shotgun (WGS) entry which is preliminary data.</text>
</comment>
<reference evidence="1 2" key="1">
    <citation type="submission" date="2020-08" db="EMBL/GenBank/DDBJ databases">
        <title>Sequencing the genomes of 1000 actinobacteria strains.</title>
        <authorList>
            <person name="Klenk H.-P."/>
        </authorList>
    </citation>
    <scope>NUCLEOTIDE SEQUENCE [LARGE SCALE GENOMIC DNA]</scope>
    <source>
        <strain evidence="1 2">DSM 43768</strain>
    </source>
</reference>
<keyword evidence="2" id="KW-1185">Reference proteome</keyword>
<dbReference type="EMBL" id="JACHMI010000001">
    <property type="protein sequence ID" value="MBB6555736.1"/>
    <property type="molecule type" value="Genomic_DNA"/>
</dbReference>
<sequence>MIWIWCHDHGEECWFAGLDDLECAGRFARYLFEEAFRSGGAEPAVRSGRRPS</sequence>
<proteinExistence type="predicted"/>
<evidence type="ECO:0000313" key="1">
    <source>
        <dbReference type="EMBL" id="MBB6555736.1"/>
    </source>
</evidence>
<accession>A0A7X0U5C8</accession>
<organism evidence="1 2">
    <name type="scientific">Nonomuraea rubra</name>
    <dbReference type="NCBI Taxonomy" id="46180"/>
    <lineage>
        <taxon>Bacteria</taxon>
        <taxon>Bacillati</taxon>
        <taxon>Actinomycetota</taxon>
        <taxon>Actinomycetes</taxon>
        <taxon>Streptosporangiales</taxon>
        <taxon>Streptosporangiaceae</taxon>
        <taxon>Nonomuraea</taxon>
    </lineage>
</organism>
<evidence type="ECO:0000313" key="2">
    <source>
        <dbReference type="Proteomes" id="UP000565579"/>
    </source>
</evidence>
<dbReference type="Proteomes" id="UP000565579">
    <property type="component" value="Unassembled WGS sequence"/>
</dbReference>
<name>A0A7X0U5C8_9ACTN</name>
<dbReference type="AlphaFoldDB" id="A0A7X0U5C8"/>